<protein>
    <submittedName>
        <fullName evidence="1">Uncharacterized protein</fullName>
    </submittedName>
</protein>
<name>A0A7Z7YDU1_VIBCL</name>
<proteinExistence type="predicted"/>
<dbReference type="RefSeq" id="WP_114709186.1">
    <property type="nucleotide sequence ID" value="NZ_JACWKW010000009.1"/>
</dbReference>
<dbReference type="Proteomes" id="UP000294145">
    <property type="component" value="Unassembled WGS sequence"/>
</dbReference>
<evidence type="ECO:0000313" key="2">
    <source>
        <dbReference type="Proteomes" id="UP000294145"/>
    </source>
</evidence>
<accession>A0A7Z7YDU1</accession>
<evidence type="ECO:0000313" key="1">
    <source>
        <dbReference type="EMBL" id="TBM41390.1"/>
    </source>
</evidence>
<gene>
    <name evidence="1" type="ORF">EYB64_12505</name>
</gene>
<organism evidence="1 2">
    <name type="scientific">Vibrio cholerae</name>
    <dbReference type="NCBI Taxonomy" id="666"/>
    <lineage>
        <taxon>Bacteria</taxon>
        <taxon>Pseudomonadati</taxon>
        <taxon>Pseudomonadota</taxon>
        <taxon>Gammaproteobacteria</taxon>
        <taxon>Vibrionales</taxon>
        <taxon>Vibrionaceae</taxon>
        <taxon>Vibrio</taxon>
    </lineage>
</organism>
<reference evidence="1 2" key="1">
    <citation type="submission" date="2019-02" db="EMBL/GenBank/DDBJ databases">
        <title>Genomic plasticity associated with the antimicrobial resistance in Vibrio cholerae.</title>
        <authorList>
            <person name="Verma J."/>
            <person name="Bag S."/>
            <person name="Saha B."/>
            <person name="Kumar P."/>
            <person name="Ghosh T.S."/>
            <person name="Dayal M."/>
            <person name="Senapati T."/>
            <person name="Mehra S."/>
            <person name="Dey P."/>
            <person name="Desigamani A."/>
            <person name="Kumar D."/>
            <person name="Rana P."/>
            <person name="Kumar B."/>
            <person name="Maiti T.K."/>
            <person name="Sharma N.C."/>
            <person name="Bhadra R.K."/>
            <person name="Mutreja A."/>
            <person name="Nair G.B."/>
            <person name="Ramamurthy T."/>
            <person name="Das B."/>
        </authorList>
    </citation>
    <scope>NUCLEOTIDE SEQUENCE [LARGE SCALE GENOMIC DNA]</scope>
    <source>
        <strain evidence="1 2">IDH06781</strain>
    </source>
</reference>
<dbReference type="AlphaFoldDB" id="A0A7Z7YDU1"/>
<comment type="caution">
    <text evidence="1">The sequence shown here is derived from an EMBL/GenBank/DDBJ whole genome shotgun (WGS) entry which is preliminary data.</text>
</comment>
<sequence>MVHTIQNPAVLDMAISSHQKGLVRRNSEALQYATLELAKSILKCDESVIELINCIPNYVVRALRESSSKSQDLLVRTLSNCLCLTEVDSVSSIDSMLAKDFVFCCYYSFYQNESRDSIESRINNSVRKGKSISIRFIVSEAGRVGLKSTCDKILNAAPINNAISSLFNFGARVNSVYSLYQLAGIDYNYDWVRRNWGLYNGNRCRGNIAQSLPEDKFNNFLSDLHEAYQSTGCIFEAVKIAYCNVEKCADTFYTVDQFVAKLSSFMKESDIECIEELWSHSYSANKAYLEPARRLAAS</sequence>
<dbReference type="EMBL" id="SISP01000020">
    <property type="protein sequence ID" value="TBM41390.1"/>
    <property type="molecule type" value="Genomic_DNA"/>
</dbReference>